<evidence type="ECO:0000313" key="3">
    <source>
        <dbReference type="Proteomes" id="UP001054945"/>
    </source>
</evidence>
<reference evidence="2 3" key="1">
    <citation type="submission" date="2021-06" db="EMBL/GenBank/DDBJ databases">
        <title>Caerostris extrusa draft genome.</title>
        <authorList>
            <person name="Kono N."/>
            <person name="Arakawa K."/>
        </authorList>
    </citation>
    <scope>NUCLEOTIDE SEQUENCE [LARGE SCALE GENOMIC DNA]</scope>
</reference>
<gene>
    <name evidence="2" type="ORF">CEXT_793511</name>
</gene>
<protein>
    <submittedName>
        <fullName evidence="2">Uncharacterized protein</fullName>
    </submittedName>
</protein>
<accession>A0AAV4SSZ8</accession>
<name>A0AAV4SSZ8_CAEEX</name>
<organism evidence="2 3">
    <name type="scientific">Caerostris extrusa</name>
    <name type="common">Bark spider</name>
    <name type="synonym">Caerostris bankana</name>
    <dbReference type="NCBI Taxonomy" id="172846"/>
    <lineage>
        <taxon>Eukaryota</taxon>
        <taxon>Metazoa</taxon>
        <taxon>Ecdysozoa</taxon>
        <taxon>Arthropoda</taxon>
        <taxon>Chelicerata</taxon>
        <taxon>Arachnida</taxon>
        <taxon>Araneae</taxon>
        <taxon>Araneomorphae</taxon>
        <taxon>Entelegynae</taxon>
        <taxon>Araneoidea</taxon>
        <taxon>Araneidae</taxon>
        <taxon>Caerostris</taxon>
    </lineage>
</organism>
<comment type="caution">
    <text evidence="2">The sequence shown here is derived from an EMBL/GenBank/DDBJ whole genome shotgun (WGS) entry which is preliminary data.</text>
</comment>
<feature type="compositionally biased region" description="Basic and acidic residues" evidence="1">
    <location>
        <begin position="118"/>
        <end position="130"/>
    </location>
</feature>
<feature type="compositionally biased region" description="Basic residues" evidence="1">
    <location>
        <begin position="102"/>
        <end position="111"/>
    </location>
</feature>
<dbReference type="EMBL" id="BPLR01010048">
    <property type="protein sequence ID" value="GIY36436.1"/>
    <property type="molecule type" value="Genomic_DNA"/>
</dbReference>
<feature type="region of interest" description="Disordered" evidence="1">
    <location>
        <begin position="102"/>
        <end position="130"/>
    </location>
</feature>
<keyword evidence="3" id="KW-1185">Reference proteome</keyword>
<dbReference type="AlphaFoldDB" id="A0AAV4SSZ8"/>
<proteinExistence type="predicted"/>
<evidence type="ECO:0000256" key="1">
    <source>
        <dbReference type="SAM" id="MobiDB-lite"/>
    </source>
</evidence>
<sequence length="173" mass="19936">MFEAVNENGLWRKRHNFELYGLLNEADTKVFLKIGCMSDWSTSCLKFSFFISVPLLLKKKKEKKKKIFHPTLCFHQQIEPERERHCDAWGTNEVCRYIHRKAAKKKKKKPHQPGLGHKKLETKDLPDQDSKKVPFVSPVSAGSLKILCAGSPFLRVHYQIKGASSANVYLQPL</sequence>
<evidence type="ECO:0000313" key="2">
    <source>
        <dbReference type="EMBL" id="GIY36436.1"/>
    </source>
</evidence>
<dbReference type="Proteomes" id="UP001054945">
    <property type="component" value="Unassembled WGS sequence"/>
</dbReference>